<dbReference type="PROSITE" id="PS50977">
    <property type="entry name" value="HTH_TETR_2"/>
    <property type="match status" value="1"/>
</dbReference>
<gene>
    <name evidence="6" type="ORF">PGB27_08655</name>
</gene>
<sequence>MPRWEEGSAERLTTAALELFEERGFEDTSVVEIAERARVTTRTFFRYFPDKREVLFAESDRIRTAIVQAVLDAPDVTQPLRVVTTALAQFDWDVGGAEIQRRRHAVIAANPGLLERELIKQDEIATEVVRALRRRGVEEEAARLATRVGIQVFATAYARWAEGDGGADLTELTEAATDLLRALVPTEGPPWPRTREEVRS</sequence>
<dbReference type="Pfam" id="PF00440">
    <property type="entry name" value="TetR_N"/>
    <property type="match status" value="1"/>
</dbReference>
<dbReference type="PANTHER" id="PTHR30055:SF238">
    <property type="entry name" value="MYCOFACTOCIN BIOSYNTHESIS TRANSCRIPTIONAL REGULATOR MFTR-RELATED"/>
    <property type="match status" value="1"/>
</dbReference>
<evidence type="ECO:0000313" key="7">
    <source>
        <dbReference type="Proteomes" id="UP001300763"/>
    </source>
</evidence>
<keyword evidence="2 4" id="KW-0238">DNA-binding</keyword>
<dbReference type="PROSITE" id="PS01081">
    <property type="entry name" value="HTH_TETR_1"/>
    <property type="match status" value="1"/>
</dbReference>
<keyword evidence="3" id="KW-0804">Transcription</keyword>
<feature type="domain" description="HTH tetR-type" evidence="5">
    <location>
        <begin position="6"/>
        <end position="66"/>
    </location>
</feature>
<evidence type="ECO:0000256" key="1">
    <source>
        <dbReference type="ARBA" id="ARBA00023015"/>
    </source>
</evidence>
<dbReference type="InterPro" id="IPR001647">
    <property type="entry name" value="HTH_TetR"/>
</dbReference>
<dbReference type="InterPro" id="IPR009057">
    <property type="entry name" value="Homeodomain-like_sf"/>
</dbReference>
<accession>A0ABT5SSG6</accession>
<dbReference type="Gene3D" id="1.10.357.10">
    <property type="entry name" value="Tetracycline Repressor, domain 2"/>
    <property type="match status" value="1"/>
</dbReference>
<evidence type="ECO:0000313" key="6">
    <source>
        <dbReference type="EMBL" id="MDD7965420.1"/>
    </source>
</evidence>
<evidence type="ECO:0000256" key="4">
    <source>
        <dbReference type="PROSITE-ProRule" id="PRU00335"/>
    </source>
</evidence>
<name>A0ABT5SSG6_9PSEU</name>
<dbReference type="Proteomes" id="UP001300763">
    <property type="component" value="Unassembled WGS sequence"/>
</dbReference>
<dbReference type="RefSeq" id="WP_274199962.1">
    <property type="nucleotide sequence ID" value="NZ_JAQZAO010000003.1"/>
</dbReference>
<evidence type="ECO:0000256" key="2">
    <source>
        <dbReference type="ARBA" id="ARBA00023125"/>
    </source>
</evidence>
<feature type="DNA-binding region" description="H-T-H motif" evidence="4">
    <location>
        <begin position="29"/>
        <end position="48"/>
    </location>
</feature>
<dbReference type="SUPFAM" id="SSF46689">
    <property type="entry name" value="Homeodomain-like"/>
    <property type="match status" value="1"/>
</dbReference>
<reference evidence="6 7" key="1">
    <citation type="submission" date="2023-02" db="EMBL/GenBank/DDBJ databases">
        <title>Genome sequencing required for Actinomycetospora new species description.</title>
        <authorList>
            <person name="Saimee Y."/>
            <person name="Duangmal K."/>
        </authorList>
    </citation>
    <scope>NUCLEOTIDE SEQUENCE [LARGE SCALE GENOMIC DNA]</scope>
    <source>
        <strain evidence="6 7">DW7H6</strain>
    </source>
</reference>
<organism evidence="6 7">
    <name type="scientific">Actinomycetospora lemnae</name>
    <dbReference type="NCBI Taxonomy" id="3019891"/>
    <lineage>
        <taxon>Bacteria</taxon>
        <taxon>Bacillati</taxon>
        <taxon>Actinomycetota</taxon>
        <taxon>Actinomycetes</taxon>
        <taxon>Pseudonocardiales</taxon>
        <taxon>Pseudonocardiaceae</taxon>
        <taxon>Actinomycetospora</taxon>
    </lineage>
</organism>
<dbReference type="PRINTS" id="PR00455">
    <property type="entry name" value="HTHTETR"/>
</dbReference>
<dbReference type="EMBL" id="JAQZAO010000003">
    <property type="protein sequence ID" value="MDD7965420.1"/>
    <property type="molecule type" value="Genomic_DNA"/>
</dbReference>
<protein>
    <submittedName>
        <fullName evidence="6">TetR family transcriptional regulator</fullName>
    </submittedName>
</protein>
<proteinExistence type="predicted"/>
<dbReference type="InterPro" id="IPR050109">
    <property type="entry name" value="HTH-type_TetR-like_transc_reg"/>
</dbReference>
<keyword evidence="1" id="KW-0805">Transcription regulation</keyword>
<evidence type="ECO:0000256" key="3">
    <source>
        <dbReference type="ARBA" id="ARBA00023163"/>
    </source>
</evidence>
<evidence type="ECO:0000259" key="5">
    <source>
        <dbReference type="PROSITE" id="PS50977"/>
    </source>
</evidence>
<keyword evidence="7" id="KW-1185">Reference proteome</keyword>
<dbReference type="PANTHER" id="PTHR30055">
    <property type="entry name" value="HTH-TYPE TRANSCRIPTIONAL REGULATOR RUTR"/>
    <property type="match status" value="1"/>
</dbReference>
<comment type="caution">
    <text evidence="6">The sequence shown here is derived from an EMBL/GenBank/DDBJ whole genome shotgun (WGS) entry which is preliminary data.</text>
</comment>
<dbReference type="InterPro" id="IPR023772">
    <property type="entry name" value="DNA-bd_HTH_TetR-type_CS"/>
</dbReference>